<protein>
    <submittedName>
        <fullName evidence="3">Uncharacterized protein</fullName>
    </submittedName>
</protein>
<reference evidence="3" key="3">
    <citation type="journal article" date="2023" name="mSystems">
        <title>Charting the Lipopeptidome of Nonpathogenic Pseudomonas.</title>
        <authorList>
            <person name="Cesa-Luna C."/>
            <person name="Geudens N."/>
            <person name="Girard L."/>
            <person name="De Roo V."/>
            <person name="Maklad H.R."/>
            <person name="Martins J.C."/>
            <person name="Hofte M."/>
            <person name="De Mot R."/>
        </authorList>
    </citation>
    <scope>NUCLEOTIDE SEQUENCE</scope>
    <source>
        <strain evidence="3">COR51</strain>
    </source>
</reference>
<keyword evidence="1" id="KW-0175">Coiled coil</keyword>
<feature type="region of interest" description="Disordered" evidence="2">
    <location>
        <begin position="19"/>
        <end position="61"/>
    </location>
</feature>
<comment type="caution">
    <text evidence="3">The sequence shown here is derived from an EMBL/GenBank/DDBJ whole genome shotgun (WGS) entry which is preliminary data.</text>
</comment>
<sequence length="141" mass="14552">MVGINSATMGVITSVANAQPAEKKEKPLTSVAVDLSGETTPGKAEEAKQAEGGEGSGEPGHITQLRDMIKQLQKQLAEEQKQLAMLAEQEMDETSKLAMITAKQASIATLSGQILAATQQLLEALTKTGGSSAGGMIATQA</sequence>
<evidence type="ECO:0000256" key="2">
    <source>
        <dbReference type="SAM" id="MobiDB-lite"/>
    </source>
</evidence>
<dbReference type="EMBL" id="JAOSLA010000052">
    <property type="protein sequence ID" value="MCU7240932.1"/>
    <property type="molecule type" value="Genomic_DNA"/>
</dbReference>
<name>A0ABT2VGQ4_9PSED</name>
<reference evidence="3" key="2">
    <citation type="submission" date="2022-09" db="EMBL/GenBank/DDBJ databases">
        <authorList>
            <person name="Cesa-Luna C."/>
            <person name="Girard L."/>
            <person name="Lood C."/>
            <person name="Hofte M."/>
            <person name="De Mot R."/>
        </authorList>
    </citation>
    <scope>NUCLEOTIDE SEQUENCE</scope>
    <source>
        <strain evidence="3">COR51</strain>
    </source>
</reference>
<evidence type="ECO:0000313" key="3">
    <source>
        <dbReference type="EMBL" id="MCU7240932.1"/>
    </source>
</evidence>
<keyword evidence="4" id="KW-1185">Reference proteome</keyword>
<organism evidence="3 4">
    <name type="scientific">Pseudomonas peradeniyensis</name>
    <dbReference type="NCBI Taxonomy" id="2745488"/>
    <lineage>
        <taxon>Bacteria</taxon>
        <taxon>Pseudomonadati</taxon>
        <taxon>Pseudomonadota</taxon>
        <taxon>Gammaproteobacteria</taxon>
        <taxon>Pseudomonadales</taxon>
        <taxon>Pseudomonadaceae</taxon>
        <taxon>Pseudomonas</taxon>
    </lineage>
</organism>
<evidence type="ECO:0000256" key="1">
    <source>
        <dbReference type="SAM" id="Coils"/>
    </source>
</evidence>
<reference evidence="3" key="1">
    <citation type="journal article" date="2022" name="Microbiol. Spectr.">
        <title>An Nuclear Magnetic Resonance Fingerprint Matching Approach for the Identification and Structural Re-Evaluation of Pseudomonas Lipopeptides.</title>
        <authorList>
            <person name="De Roo V."/>
            <person name="Verleysen Y."/>
            <person name="Kovacs B."/>
            <person name="De Vleeschouwer M."/>
            <person name="Muangkaew P."/>
            <person name="Girard L."/>
            <person name="Hofte M."/>
            <person name="De Mot R."/>
            <person name="Madder A."/>
            <person name="Geudens N."/>
            <person name="Martins J.C."/>
        </authorList>
    </citation>
    <scope>NUCLEOTIDE SEQUENCE</scope>
    <source>
        <strain evidence="3">COR51</strain>
    </source>
</reference>
<accession>A0ABT2VGQ4</accession>
<dbReference type="Proteomes" id="UP001139994">
    <property type="component" value="Unassembled WGS sequence"/>
</dbReference>
<feature type="coiled-coil region" evidence="1">
    <location>
        <begin position="62"/>
        <end position="97"/>
    </location>
</feature>
<dbReference type="RefSeq" id="WP_050705973.1">
    <property type="nucleotide sequence ID" value="NZ_JAOSLA010000052.1"/>
</dbReference>
<proteinExistence type="predicted"/>
<evidence type="ECO:0000313" key="4">
    <source>
        <dbReference type="Proteomes" id="UP001139994"/>
    </source>
</evidence>
<gene>
    <name evidence="3" type="ORF">OC929_23055</name>
</gene>